<feature type="binding site" evidence="12">
    <location>
        <position position="502"/>
    </location>
    <ligand>
        <name>Ca(2+)</name>
        <dbReference type="ChEBI" id="CHEBI:29108"/>
    </ligand>
</feature>
<organism evidence="16 17">
    <name type="scientific">Polytolypa hystricis (strain UAMH7299)</name>
    <dbReference type="NCBI Taxonomy" id="1447883"/>
    <lineage>
        <taxon>Eukaryota</taxon>
        <taxon>Fungi</taxon>
        <taxon>Dikarya</taxon>
        <taxon>Ascomycota</taxon>
        <taxon>Pezizomycotina</taxon>
        <taxon>Eurotiomycetes</taxon>
        <taxon>Eurotiomycetidae</taxon>
        <taxon>Onygenales</taxon>
        <taxon>Onygenales incertae sedis</taxon>
        <taxon>Polytolypa</taxon>
    </lineage>
</organism>
<evidence type="ECO:0000256" key="2">
    <source>
        <dbReference type="ARBA" id="ARBA00004922"/>
    </source>
</evidence>
<comment type="cofactor">
    <cofactor evidence="1 12">
        <name>Ca(2+)</name>
        <dbReference type="ChEBI" id="CHEBI:29108"/>
    </cofactor>
</comment>
<keyword evidence="6 13" id="KW-1015">Disulfide bond</keyword>
<feature type="active site" evidence="11">
    <location>
        <position position="268"/>
    </location>
</feature>
<dbReference type="GO" id="GO:0036503">
    <property type="term" value="P:ERAD pathway"/>
    <property type="evidence" value="ECO:0007669"/>
    <property type="project" value="UniProtKB-ARBA"/>
</dbReference>
<proteinExistence type="inferred from homology"/>
<dbReference type="PANTHER" id="PTHR11742">
    <property type="entry name" value="MANNOSYL-OLIGOSACCHARIDE ALPHA-1,2-MANNOSIDASE-RELATED"/>
    <property type="match status" value="1"/>
</dbReference>
<evidence type="ECO:0000256" key="9">
    <source>
        <dbReference type="ARBA" id="ARBA00047669"/>
    </source>
</evidence>
<dbReference type="PANTHER" id="PTHR11742:SF101">
    <property type="entry name" value="MANNOSYL-OLIGOSACCHARIDE ALPHA-1,2-MANNOSIDASE 1B"/>
    <property type="match status" value="1"/>
</dbReference>
<keyword evidence="17" id="KW-1185">Reference proteome</keyword>
<evidence type="ECO:0000256" key="11">
    <source>
        <dbReference type="PIRSR" id="PIRSR601382-1"/>
    </source>
</evidence>
<comment type="caution">
    <text evidence="16">The sequence shown here is derived from an EMBL/GenBank/DDBJ whole genome shotgun (WGS) entry which is preliminary data.</text>
</comment>
<feature type="signal peptide" evidence="15">
    <location>
        <begin position="1"/>
        <end position="21"/>
    </location>
</feature>
<dbReference type="GO" id="GO:0016020">
    <property type="term" value="C:membrane"/>
    <property type="evidence" value="ECO:0007669"/>
    <property type="project" value="InterPro"/>
</dbReference>
<comment type="pathway">
    <text evidence="2">Protein modification; protein glycosylation.</text>
</comment>
<name>A0A2B7Z530_POLH7</name>
<dbReference type="AlphaFoldDB" id="A0A2B7Z530"/>
<feature type="chain" id="PRO_5012835183" description="alpha-1,2-Mannosidase" evidence="15">
    <location>
        <begin position="22"/>
        <end position="511"/>
    </location>
</feature>
<evidence type="ECO:0000256" key="1">
    <source>
        <dbReference type="ARBA" id="ARBA00001913"/>
    </source>
</evidence>
<reference evidence="16 17" key="1">
    <citation type="submission" date="2017-10" db="EMBL/GenBank/DDBJ databases">
        <title>Comparative genomics in systemic dimorphic fungi from Ajellomycetaceae.</title>
        <authorList>
            <person name="Munoz J.F."/>
            <person name="Mcewen J.G."/>
            <person name="Clay O.K."/>
            <person name="Cuomo C.A."/>
        </authorList>
    </citation>
    <scope>NUCLEOTIDE SEQUENCE [LARGE SCALE GENOMIC DNA]</scope>
    <source>
        <strain evidence="16 17">UAMH7299</strain>
    </source>
</reference>
<keyword evidence="12" id="KW-0106">Calcium</keyword>
<evidence type="ECO:0000256" key="15">
    <source>
        <dbReference type="SAM" id="SignalP"/>
    </source>
</evidence>
<dbReference type="GO" id="GO:0005783">
    <property type="term" value="C:endoplasmic reticulum"/>
    <property type="evidence" value="ECO:0007669"/>
    <property type="project" value="TreeGrafter"/>
</dbReference>
<dbReference type="InterPro" id="IPR001382">
    <property type="entry name" value="Glyco_hydro_47"/>
</dbReference>
<feature type="active site" description="Proton donor" evidence="11">
    <location>
        <position position="376"/>
    </location>
</feature>
<dbReference type="InterPro" id="IPR050749">
    <property type="entry name" value="Glycosyl_Hydrolase_47"/>
</dbReference>
<dbReference type="EC" id="3.2.1.-" evidence="14"/>
<dbReference type="STRING" id="1447883.A0A2B7Z530"/>
<evidence type="ECO:0000256" key="5">
    <source>
        <dbReference type="ARBA" id="ARBA00022801"/>
    </source>
</evidence>
<keyword evidence="5 14" id="KW-0378">Hydrolase</keyword>
<evidence type="ECO:0000256" key="12">
    <source>
        <dbReference type="PIRSR" id="PIRSR601382-2"/>
    </source>
</evidence>
<accession>A0A2B7Z530</accession>
<keyword evidence="7" id="KW-0325">Glycoprotein</keyword>
<dbReference type="Pfam" id="PF01532">
    <property type="entry name" value="Glyco_hydro_47"/>
    <property type="match status" value="1"/>
</dbReference>
<evidence type="ECO:0000256" key="6">
    <source>
        <dbReference type="ARBA" id="ARBA00023157"/>
    </source>
</evidence>
<evidence type="ECO:0000313" key="17">
    <source>
        <dbReference type="Proteomes" id="UP000224634"/>
    </source>
</evidence>
<feature type="disulfide bond" evidence="13">
    <location>
        <begin position="333"/>
        <end position="362"/>
    </location>
</feature>
<dbReference type="InterPro" id="IPR012341">
    <property type="entry name" value="6hp_glycosidase-like_sf"/>
</dbReference>
<keyword evidence="8 14" id="KW-0326">Glycosidase</keyword>
<keyword evidence="4 15" id="KW-0732">Signal</keyword>
<feature type="active site" evidence="11">
    <location>
        <position position="410"/>
    </location>
</feature>
<evidence type="ECO:0000256" key="7">
    <source>
        <dbReference type="ARBA" id="ARBA00023180"/>
    </source>
</evidence>
<protein>
    <recommendedName>
        <fullName evidence="14">alpha-1,2-Mannosidase</fullName>
        <ecNumber evidence="14">3.2.1.-</ecNumber>
    </recommendedName>
</protein>
<comment type="similarity">
    <text evidence="3 14">Belongs to the glycosyl hydrolase 47 family.</text>
</comment>
<evidence type="ECO:0000256" key="3">
    <source>
        <dbReference type="ARBA" id="ARBA00007658"/>
    </source>
</evidence>
<evidence type="ECO:0000313" key="16">
    <source>
        <dbReference type="EMBL" id="PGH28142.1"/>
    </source>
</evidence>
<evidence type="ECO:0000256" key="4">
    <source>
        <dbReference type="ARBA" id="ARBA00022729"/>
    </source>
</evidence>
<dbReference type="OrthoDB" id="8118055at2759"/>
<dbReference type="Gene3D" id="1.50.10.10">
    <property type="match status" value="1"/>
</dbReference>
<evidence type="ECO:0000256" key="13">
    <source>
        <dbReference type="PIRSR" id="PIRSR601382-3"/>
    </source>
</evidence>
<comment type="catalytic activity">
    <reaction evidence="9">
        <text>N(4)-(alpha-D-Man-(1-&gt;2)-alpha-D-Man-(1-&gt;2)-alpha-D-Man-(1-&gt;3)-[alpha-D-Man-(1-&gt;3)-[alpha-D-Man-(1-&gt;2)-alpha-D-Man-(1-&gt;6)]-alpha-D-Man-(1-&gt;6)]-beta-D-Man-(1-&gt;4)-beta-D-GlcNAc-(1-&gt;4)-beta-D-GlcNAc)-L-asparaginyl-[protein] (N-glucan mannose isomer 8A1,2,3B1,3) + 3 H2O = N(4)-(alpha-D-Man-(1-&gt;3)-[alpha-D-Man-(1-&gt;3)-[alpha-D-Man-(1-&gt;6)]-alpha-D-Man-(1-&gt;6)]-beta-D-Man-(1-&gt;4)-beta-D-GlcNAc-(1-&gt;4)-beta-D-GlcNAc)-L-asparaginyl-[protein] (N-glucan mannose isomer 5A1,2) + 3 beta-D-mannose</text>
        <dbReference type="Rhea" id="RHEA:56028"/>
        <dbReference type="Rhea" id="RHEA-COMP:14358"/>
        <dbReference type="Rhea" id="RHEA-COMP:14367"/>
        <dbReference type="ChEBI" id="CHEBI:15377"/>
        <dbReference type="ChEBI" id="CHEBI:28563"/>
        <dbReference type="ChEBI" id="CHEBI:59087"/>
        <dbReference type="ChEBI" id="CHEBI:60628"/>
        <dbReference type="EC" id="3.2.1.113"/>
    </reaction>
</comment>
<dbReference type="Proteomes" id="UP000224634">
    <property type="component" value="Unassembled WGS sequence"/>
</dbReference>
<dbReference type="GO" id="GO:0005975">
    <property type="term" value="P:carbohydrate metabolic process"/>
    <property type="evidence" value="ECO:0007669"/>
    <property type="project" value="InterPro"/>
</dbReference>
<dbReference type="UniPathway" id="UPA00378"/>
<gene>
    <name evidence="16" type="ORF">AJ80_00032</name>
</gene>
<comment type="catalytic activity">
    <reaction evidence="10">
        <text>N(4)-(alpha-D-Man-(1-&gt;2)-alpha-D-Man-(1-&gt;2)-alpha-D-Man-(1-&gt;3)-[alpha-D-Man-(1-&gt;2)-alpha-D-Man-(1-&gt;3)-[alpha-D-Man-(1-&gt;2)-alpha-D-Man-(1-&gt;6)]-alpha-D-Man-(1-&gt;6)]-beta-D-Man-(1-&gt;4)-beta-D-GlcNAc-(1-&gt;4)-beta-D-GlcNAc)-L-asparaginyl-[protein] (N-glucan mannose isomer 9A1,2,3B1,2,3) + 4 H2O = N(4)-(alpha-D-Man-(1-&gt;3)-[alpha-D-Man-(1-&gt;3)-[alpha-D-Man-(1-&gt;6)]-alpha-D-Man-(1-&gt;6)]-beta-D-Man-(1-&gt;4)-beta-D-GlcNAc-(1-&gt;4)-beta-D-GlcNAc)-L-asparaginyl-[protein] (N-glucan mannose isomer 5A1,2) + 4 beta-D-mannose</text>
        <dbReference type="Rhea" id="RHEA:56008"/>
        <dbReference type="Rhea" id="RHEA-COMP:14356"/>
        <dbReference type="Rhea" id="RHEA-COMP:14367"/>
        <dbReference type="ChEBI" id="CHEBI:15377"/>
        <dbReference type="ChEBI" id="CHEBI:28563"/>
        <dbReference type="ChEBI" id="CHEBI:59087"/>
        <dbReference type="ChEBI" id="CHEBI:139493"/>
        <dbReference type="EC" id="3.2.1.113"/>
    </reaction>
</comment>
<dbReference type="GO" id="GO:0004571">
    <property type="term" value="F:mannosyl-oligosaccharide 1,2-alpha-mannosidase activity"/>
    <property type="evidence" value="ECO:0007669"/>
    <property type="project" value="UniProtKB-EC"/>
</dbReference>
<dbReference type="SUPFAM" id="SSF48225">
    <property type="entry name" value="Seven-hairpin glycosidases"/>
    <property type="match status" value="1"/>
</dbReference>
<evidence type="ECO:0000256" key="8">
    <source>
        <dbReference type="ARBA" id="ARBA00023295"/>
    </source>
</evidence>
<feature type="active site" description="Proton donor" evidence="11">
    <location>
        <position position="123"/>
    </location>
</feature>
<evidence type="ECO:0000256" key="10">
    <source>
        <dbReference type="ARBA" id="ARBA00048605"/>
    </source>
</evidence>
<sequence>MRGSALSAGLIALLLVPLAVAHPVFTDQSSGGVLKRQNDERAAAVKSAFEFAFNGYLEYAFPDDDLRPVSNTSGNSRNGWGASAVDALSTAAIMGSSQIVDKVLEHIATIDYSKTNSGVNLFETTIRYLGGMLSAYDLLNGPRSDIPSNKDHVKALLEQSKKLADVMKFAFDTPTGIPSNNLDIASQKRTGGNTNGIATTGTLIIEWTRLSDLTGDSQYTDLVQKAEAHLLDPKPKSSEPFPGLIGTRIDINTGLFQDDSVSWGAGDDSFYEYLIKMYIYDPKTFEKYKDRWVLAVESSIKHLKSSPGSRPDLTFLATYKGGKLGLSSQHLTCFDGGNFILGGQVLGREDIVNFGLQLVEGCHATYAQTVTKLGPESFSWDEANMADHNREFYEKSGFYITNSAYHLRPEVVESYYYAYRATGDSKYQDWAWDAFVALNETTRTGSGFTAIRDVNAPGGGGSSDYQESFLFAEVMKYSYMIHVPDGEWQVSRDGNNKWVYNTEAHPVKIRG</sequence>
<dbReference type="InterPro" id="IPR036026">
    <property type="entry name" value="Seven-hairpin_glycosidases"/>
</dbReference>
<keyword evidence="12" id="KW-0479">Metal-binding</keyword>
<evidence type="ECO:0000256" key="14">
    <source>
        <dbReference type="RuleBase" id="RU361193"/>
    </source>
</evidence>
<dbReference type="FunFam" id="1.50.10.10:FF:000047">
    <property type="entry name" value="Mannosyl-oligosaccharide alpha-1,2-mannosidase"/>
    <property type="match status" value="1"/>
</dbReference>
<dbReference type="GO" id="GO:0005509">
    <property type="term" value="F:calcium ion binding"/>
    <property type="evidence" value="ECO:0007669"/>
    <property type="project" value="InterPro"/>
</dbReference>
<dbReference type="PRINTS" id="PR00747">
    <property type="entry name" value="GLYHDRLASE47"/>
</dbReference>
<dbReference type="EMBL" id="PDNA01000001">
    <property type="protein sequence ID" value="PGH28142.1"/>
    <property type="molecule type" value="Genomic_DNA"/>
</dbReference>